<reference evidence="1" key="2">
    <citation type="submission" date="2020-09" db="EMBL/GenBank/DDBJ databases">
        <authorList>
            <person name="Sun Q."/>
            <person name="Kim S."/>
        </authorList>
    </citation>
    <scope>NUCLEOTIDE SEQUENCE</scope>
    <source>
        <strain evidence="1">KCTC 22169</strain>
    </source>
</reference>
<sequence length="141" mass="15845">MEFKTRRYVGQGVNHEGEDFEGTFLVEPVENTQAYNYSYRAVRIEDGTQVHYECGLIGVDEGGVPSIHTQMDELPSVSVHQQRRDEDDVHAFGFEGGGSLAGFVSELVFQFNADGFRLTHRWAMNAPLQDRSWCDLVAVDG</sequence>
<comment type="caution">
    <text evidence="1">The sequence shown here is derived from an EMBL/GenBank/DDBJ whole genome shotgun (WGS) entry which is preliminary data.</text>
</comment>
<reference evidence="1" key="1">
    <citation type="journal article" date="2014" name="Int. J. Syst. Evol. Microbiol.">
        <title>Complete genome sequence of Corynebacterium casei LMG S-19264T (=DSM 44701T), isolated from a smear-ripened cheese.</title>
        <authorList>
            <consortium name="US DOE Joint Genome Institute (JGI-PGF)"/>
            <person name="Walter F."/>
            <person name="Albersmeier A."/>
            <person name="Kalinowski J."/>
            <person name="Ruckert C."/>
        </authorList>
    </citation>
    <scope>NUCLEOTIDE SEQUENCE</scope>
    <source>
        <strain evidence="1">KCTC 22169</strain>
    </source>
</reference>
<accession>A0A918N6C0</accession>
<evidence type="ECO:0000313" key="1">
    <source>
        <dbReference type="EMBL" id="GGX42691.1"/>
    </source>
</evidence>
<name>A0A918N6C0_9GAMM</name>
<protein>
    <submittedName>
        <fullName evidence="1">Uncharacterized protein</fullName>
    </submittedName>
</protein>
<dbReference type="AlphaFoldDB" id="A0A918N6C0"/>
<dbReference type="EMBL" id="BMXR01000002">
    <property type="protein sequence ID" value="GGX42691.1"/>
    <property type="molecule type" value="Genomic_DNA"/>
</dbReference>
<proteinExistence type="predicted"/>
<gene>
    <name evidence="1" type="ORF">GCM10007392_06590</name>
</gene>
<organism evidence="1 2">
    <name type="scientific">Saccharospirillum salsuginis</name>
    <dbReference type="NCBI Taxonomy" id="418750"/>
    <lineage>
        <taxon>Bacteria</taxon>
        <taxon>Pseudomonadati</taxon>
        <taxon>Pseudomonadota</taxon>
        <taxon>Gammaproteobacteria</taxon>
        <taxon>Oceanospirillales</taxon>
        <taxon>Saccharospirillaceae</taxon>
        <taxon>Saccharospirillum</taxon>
    </lineage>
</organism>
<dbReference type="RefSeq" id="WP_189607075.1">
    <property type="nucleotide sequence ID" value="NZ_BMXR01000002.1"/>
</dbReference>
<dbReference type="Proteomes" id="UP000626148">
    <property type="component" value="Unassembled WGS sequence"/>
</dbReference>
<evidence type="ECO:0000313" key="2">
    <source>
        <dbReference type="Proteomes" id="UP000626148"/>
    </source>
</evidence>
<keyword evidence="2" id="KW-1185">Reference proteome</keyword>